<dbReference type="EMBL" id="CAJNOO010002695">
    <property type="protein sequence ID" value="CAF1290078.1"/>
    <property type="molecule type" value="Genomic_DNA"/>
</dbReference>
<sequence>MASLTNVNIGKSLCRDELSTTGVFTCIVVVGHFFNNTTFIHHMSSNDFDLEAIDLAYEGQKMIENSIRHINKSNAKVVSLCDIFIVGGVDTDQFLKLENALHSIKTNFINMTPIDSKVSSVDLQTFLERIKYINITINYADNSIDYENIDDDHLQRERSISDITIISNKKLQPPLFCIIQYFGREHELCGGPRTVKPLIMYLYNFHYQCWHIIDRSEHDHFYSLQIKNVIKNFKGDLFSKITENLIDKIIQRIEH</sequence>
<protein>
    <submittedName>
        <fullName evidence="1">Uncharacterized protein</fullName>
    </submittedName>
</protein>
<evidence type="ECO:0000313" key="1">
    <source>
        <dbReference type="EMBL" id="CAF1290078.1"/>
    </source>
</evidence>
<dbReference type="AlphaFoldDB" id="A0A815CZ19"/>
<reference evidence="1" key="1">
    <citation type="submission" date="2021-02" db="EMBL/GenBank/DDBJ databases">
        <authorList>
            <person name="Nowell W R."/>
        </authorList>
    </citation>
    <scope>NUCLEOTIDE SEQUENCE</scope>
</reference>
<dbReference type="EMBL" id="CAJNOT010002427">
    <property type="protein sequence ID" value="CAF1314931.1"/>
    <property type="molecule type" value="Genomic_DNA"/>
</dbReference>
<gene>
    <name evidence="4" type="ORF">JBS370_LOCUS19227</name>
    <name evidence="3" type="ORF">OTI717_LOCUS16486</name>
    <name evidence="1" type="ORF">RFH988_LOCUS29164</name>
    <name evidence="2" type="ORF">ZHD862_LOCUS28696</name>
</gene>
<dbReference type="Proteomes" id="UP000663882">
    <property type="component" value="Unassembled WGS sequence"/>
</dbReference>
<proteinExistence type="predicted"/>
<evidence type="ECO:0000313" key="3">
    <source>
        <dbReference type="EMBL" id="CAF3767853.1"/>
    </source>
</evidence>
<name>A0A815CZ19_9BILA</name>
<dbReference type="Proteomes" id="UP000663823">
    <property type="component" value="Unassembled WGS sequence"/>
</dbReference>
<dbReference type="Proteomes" id="UP000663836">
    <property type="component" value="Unassembled WGS sequence"/>
</dbReference>
<dbReference type="OrthoDB" id="10419797at2759"/>
<evidence type="ECO:0000313" key="4">
    <source>
        <dbReference type="EMBL" id="CAF3869567.1"/>
    </source>
</evidence>
<dbReference type="EMBL" id="CAJOBD010002272">
    <property type="protein sequence ID" value="CAF3869567.1"/>
    <property type="molecule type" value="Genomic_DNA"/>
</dbReference>
<dbReference type="EMBL" id="CAJOAX010002061">
    <property type="protein sequence ID" value="CAF3767853.1"/>
    <property type="molecule type" value="Genomic_DNA"/>
</dbReference>
<comment type="caution">
    <text evidence="1">The sequence shown here is derived from an EMBL/GenBank/DDBJ whole genome shotgun (WGS) entry which is preliminary data.</text>
</comment>
<organism evidence="1 5">
    <name type="scientific">Rotaria sordida</name>
    <dbReference type="NCBI Taxonomy" id="392033"/>
    <lineage>
        <taxon>Eukaryota</taxon>
        <taxon>Metazoa</taxon>
        <taxon>Spiralia</taxon>
        <taxon>Gnathifera</taxon>
        <taxon>Rotifera</taxon>
        <taxon>Eurotatoria</taxon>
        <taxon>Bdelloidea</taxon>
        <taxon>Philodinida</taxon>
        <taxon>Philodinidae</taxon>
        <taxon>Rotaria</taxon>
    </lineage>
</organism>
<accession>A0A815CZ19</accession>
<evidence type="ECO:0000313" key="2">
    <source>
        <dbReference type="EMBL" id="CAF1314931.1"/>
    </source>
</evidence>
<evidence type="ECO:0000313" key="5">
    <source>
        <dbReference type="Proteomes" id="UP000663882"/>
    </source>
</evidence>
<dbReference type="Proteomes" id="UP000663864">
    <property type="component" value="Unassembled WGS sequence"/>
</dbReference>